<feature type="compositionally biased region" description="Basic residues" evidence="1">
    <location>
        <begin position="186"/>
        <end position="198"/>
    </location>
</feature>
<dbReference type="KEGG" id="mbe:MBM_03571"/>
<dbReference type="EMBL" id="JH921433">
    <property type="protein sequence ID" value="EKD18578.1"/>
    <property type="molecule type" value="Genomic_DNA"/>
</dbReference>
<dbReference type="AlphaFoldDB" id="K1XCT9"/>
<evidence type="ECO:0000313" key="2">
    <source>
        <dbReference type="EMBL" id="EKD18578.1"/>
    </source>
</evidence>
<dbReference type="HOGENOM" id="CLU_1378393_0_0_1"/>
<organism evidence="2 3">
    <name type="scientific">Marssonina brunnea f. sp. multigermtubi (strain MB_m1)</name>
    <name type="common">Marssonina leaf spot fungus</name>
    <dbReference type="NCBI Taxonomy" id="1072389"/>
    <lineage>
        <taxon>Eukaryota</taxon>
        <taxon>Fungi</taxon>
        <taxon>Dikarya</taxon>
        <taxon>Ascomycota</taxon>
        <taxon>Pezizomycotina</taxon>
        <taxon>Leotiomycetes</taxon>
        <taxon>Helotiales</taxon>
        <taxon>Drepanopezizaceae</taxon>
        <taxon>Drepanopeziza</taxon>
    </lineage>
</organism>
<evidence type="ECO:0000256" key="1">
    <source>
        <dbReference type="SAM" id="MobiDB-lite"/>
    </source>
</evidence>
<keyword evidence="3" id="KW-1185">Reference proteome</keyword>
<sequence>MSFKQRKAKLIILKAEVRELLFKLRKAFKKKCDELMNSDLRIQSEERKTRSSRELKKYLTKEGKKFSRELWFTSGIAEKKPKKYAEAIDRDNRQGQRRSLQKRSIPPKFPPFRPSQTRFFVKGLAGRRVQPAIQWSIAPQRRVAIARVVKRGRLLKGLLGRREEGPLTCEGGFKGPIEPEVERIRKTGRKDRKSRKSV</sequence>
<name>K1XCT9_MARBU</name>
<dbReference type="Proteomes" id="UP000006753">
    <property type="component" value="Unassembled WGS sequence"/>
</dbReference>
<gene>
    <name evidence="2" type="ORF">MBM_03571</name>
</gene>
<feature type="region of interest" description="Disordered" evidence="1">
    <location>
        <begin position="91"/>
        <end position="114"/>
    </location>
</feature>
<evidence type="ECO:0000313" key="3">
    <source>
        <dbReference type="Proteomes" id="UP000006753"/>
    </source>
</evidence>
<reference evidence="2 3" key="1">
    <citation type="journal article" date="2012" name="BMC Genomics">
        <title>Sequencing the genome of Marssonina brunnea reveals fungus-poplar co-evolution.</title>
        <authorList>
            <person name="Zhu S."/>
            <person name="Cao Y.-Z."/>
            <person name="Jiang C."/>
            <person name="Tan B.-Y."/>
            <person name="Wang Z."/>
            <person name="Feng S."/>
            <person name="Zhang L."/>
            <person name="Su X.-H."/>
            <person name="Brejova B."/>
            <person name="Vinar T."/>
            <person name="Xu M."/>
            <person name="Wang M.-X."/>
            <person name="Zhang S.-G."/>
            <person name="Huang M.-R."/>
            <person name="Wu R."/>
            <person name="Zhou Y."/>
        </authorList>
    </citation>
    <scope>NUCLEOTIDE SEQUENCE [LARGE SCALE GENOMIC DNA]</scope>
    <source>
        <strain evidence="2 3">MB_m1</strain>
    </source>
</reference>
<protein>
    <submittedName>
        <fullName evidence="2">Uncharacterized protein</fullName>
    </submittedName>
</protein>
<accession>K1XCT9</accession>
<proteinExistence type="predicted"/>
<feature type="region of interest" description="Disordered" evidence="1">
    <location>
        <begin position="170"/>
        <end position="198"/>
    </location>
</feature>
<dbReference type="InParanoid" id="K1XCT9"/>